<protein>
    <submittedName>
        <fullName evidence="1">Non-ribosomal peptide synthetase</fullName>
    </submittedName>
</protein>
<dbReference type="AlphaFoldDB" id="A0A168S4P1"/>
<sequence>MPPLPDVHYVYQSPQIELRSTTWGLIGLVKILPGPGQLSPAQKGALAEAKTLHITIRAGPDAFGKAPLPADFDRDSLEWALRSAPIVEPCDPPTSAFSQLAQEVLAFSLGPTLEIECPPETRDTWIDFAWRNHFVRVGAACSAQAVPMWIWPEYLPSA</sequence>
<dbReference type="EMBL" id="KU922119">
    <property type="protein sequence ID" value="ANC67862.1"/>
    <property type="molecule type" value="Genomic_DNA"/>
</dbReference>
<proteinExistence type="predicted"/>
<evidence type="ECO:0000313" key="1">
    <source>
        <dbReference type="EMBL" id="ANC67862.1"/>
    </source>
</evidence>
<reference evidence="1" key="1">
    <citation type="submission" date="2016-03" db="EMBL/GenBank/DDBJ databases">
        <authorList>
            <person name="Ploux O."/>
        </authorList>
    </citation>
    <scope>NUCLEOTIDE SEQUENCE</scope>
    <source>
        <strain evidence="1">EL4</strain>
    </source>
</reference>
<name>A0A168S4P1_XANAU</name>
<accession>A0A168S4P1</accession>
<gene>
    <name evidence="1" type="primary">nrpS1</name>
</gene>
<organism evidence="1">
    <name type="scientific">Xanthobacter autotrophicus</name>
    <dbReference type="NCBI Taxonomy" id="280"/>
    <lineage>
        <taxon>Bacteria</taxon>
        <taxon>Pseudomonadati</taxon>
        <taxon>Pseudomonadota</taxon>
        <taxon>Alphaproteobacteria</taxon>
        <taxon>Hyphomicrobiales</taxon>
        <taxon>Xanthobacteraceae</taxon>
        <taxon>Xanthobacter</taxon>
    </lineage>
</organism>